<feature type="domain" description="HTH marR-type" evidence="4">
    <location>
        <begin position="22"/>
        <end position="81"/>
    </location>
</feature>
<keyword evidence="6" id="KW-1185">Reference proteome</keyword>
<dbReference type="Gene3D" id="1.10.287.160">
    <property type="entry name" value="HR1 repeat"/>
    <property type="match status" value="1"/>
</dbReference>
<comment type="caution">
    <text evidence="5">The sequence shown here is derived from an EMBL/GenBank/DDBJ whole genome shotgun (WGS) entry which is preliminary data.</text>
</comment>
<dbReference type="SUPFAM" id="SSF46785">
    <property type="entry name" value="Winged helix' DNA-binding domain"/>
    <property type="match status" value="1"/>
</dbReference>
<dbReference type="Gene3D" id="1.10.10.10">
    <property type="entry name" value="Winged helix-like DNA-binding domain superfamily/Winged helix DNA-binding domain"/>
    <property type="match status" value="1"/>
</dbReference>
<evidence type="ECO:0000259" key="4">
    <source>
        <dbReference type="Pfam" id="PF12802"/>
    </source>
</evidence>
<proteinExistence type="predicted"/>
<dbReference type="PANTHER" id="PTHR38465:SF1">
    <property type="entry name" value="HTH-TYPE TRANSCRIPTIONAL REGULATOR MJ1563-RELATED"/>
    <property type="match status" value="1"/>
</dbReference>
<protein>
    <submittedName>
        <fullName evidence="5">GbsR/MarR family transcriptional regulator</fullName>
    </submittedName>
</protein>
<dbReference type="RefSeq" id="WP_229957617.1">
    <property type="nucleotide sequence ID" value="NZ_JAJJWI010000001.1"/>
</dbReference>
<dbReference type="Pfam" id="PF12802">
    <property type="entry name" value="MarR_2"/>
    <property type="match status" value="1"/>
</dbReference>
<sequence length="154" mass="17676">MTLTDKQKALIEKIGIFHEQSGMQPAAARVMGLLFVADKPALAFDEITDALGISKSATSNSINLLIQTDQIDYTTFPGDRKRYFRLKISNWRDGFSKRIEQMTSFKELLREVLEEKKSENTTSNCSDLEEVIGFLDYLHQELPKLLDRWEKSRA</sequence>
<keyword evidence="3" id="KW-0804">Transcription</keyword>
<reference evidence="6" key="1">
    <citation type="journal article" date="2019" name="Int. J. Syst. Evol. Microbiol.">
        <title>The Global Catalogue of Microorganisms (GCM) 10K type strain sequencing project: providing services to taxonomists for standard genome sequencing and annotation.</title>
        <authorList>
            <consortium name="The Broad Institute Genomics Platform"/>
            <consortium name="The Broad Institute Genome Sequencing Center for Infectious Disease"/>
            <person name="Wu L."/>
            <person name="Ma J."/>
        </authorList>
    </citation>
    <scope>NUCLEOTIDE SEQUENCE [LARGE SCALE GENOMIC DNA]</scope>
    <source>
        <strain evidence="6">JCM 16545</strain>
    </source>
</reference>
<evidence type="ECO:0000256" key="3">
    <source>
        <dbReference type="ARBA" id="ARBA00023163"/>
    </source>
</evidence>
<keyword evidence="1" id="KW-0805">Transcription regulation</keyword>
<evidence type="ECO:0000256" key="2">
    <source>
        <dbReference type="ARBA" id="ARBA00023125"/>
    </source>
</evidence>
<evidence type="ECO:0000313" key="6">
    <source>
        <dbReference type="Proteomes" id="UP001597369"/>
    </source>
</evidence>
<organism evidence="5 6">
    <name type="scientific">Pontibacter silvestris</name>
    <dbReference type="NCBI Taxonomy" id="2305183"/>
    <lineage>
        <taxon>Bacteria</taxon>
        <taxon>Pseudomonadati</taxon>
        <taxon>Bacteroidota</taxon>
        <taxon>Cytophagia</taxon>
        <taxon>Cytophagales</taxon>
        <taxon>Hymenobacteraceae</taxon>
        <taxon>Pontibacter</taxon>
    </lineage>
</organism>
<dbReference type="InterPro" id="IPR036390">
    <property type="entry name" value="WH_DNA-bd_sf"/>
</dbReference>
<dbReference type="EMBL" id="JBHUHV010000058">
    <property type="protein sequence ID" value="MFD2068956.1"/>
    <property type="molecule type" value="Genomic_DNA"/>
</dbReference>
<dbReference type="InterPro" id="IPR000835">
    <property type="entry name" value="HTH_MarR-typ"/>
</dbReference>
<dbReference type="Proteomes" id="UP001597369">
    <property type="component" value="Unassembled WGS sequence"/>
</dbReference>
<dbReference type="PANTHER" id="PTHR38465">
    <property type="entry name" value="HTH-TYPE TRANSCRIPTIONAL REGULATOR MJ1563-RELATED"/>
    <property type="match status" value="1"/>
</dbReference>
<name>A0ABW4X333_9BACT</name>
<evidence type="ECO:0000256" key="1">
    <source>
        <dbReference type="ARBA" id="ARBA00023015"/>
    </source>
</evidence>
<accession>A0ABW4X333</accession>
<evidence type="ECO:0000313" key="5">
    <source>
        <dbReference type="EMBL" id="MFD2068956.1"/>
    </source>
</evidence>
<gene>
    <name evidence="5" type="ORF">ACFSKU_18850</name>
</gene>
<keyword evidence="2" id="KW-0238">DNA-binding</keyword>
<dbReference type="InterPro" id="IPR052362">
    <property type="entry name" value="HTH-GbsR_regulator"/>
</dbReference>
<dbReference type="InterPro" id="IPR036388">
    <property type="entry name" value="WH-like_DNA-bd_sf"/>
</dbReference>